<dbReference type="InterPro" id="IPR000845">
    <property type="entry name" value="Nucleoside_phosphorylase_d"/>
</dbReference>
<dbReference type="Pfam" id="PF17106">
    <property type="entry name" value="NACHT_sigma"/>
    <property type="match status" value="1"/>
</dbReference>
<dbReference type="Gene3D" id="3.40.50.1580">
    <property type="entry name" value="Nucleoside phosphorylase domain"/>
    <property type="match status" value="1"/>
</dbReference>
<feature type="domain" description="Nucleoside phosphorylase" evidence="1">
    <location>
        <begin position="229"/>
        <end position="312"/>
    </location>
</feature>
<reference evidence="3 4" key="1">
    <citation type="submission" date="2024-07" db="EMBL/GenBank/DDBJ databases">
        <title>Section-level genome sequencing and comparative genomics of Aspergillus sections Usti and Cavernicolus.</title>
        <authorList>
            <consortium name="Lawrence Berkeley National Laboratory"/>
            <person name="Nybo J.L."/>
            <person name="Vesth T.C."/>
            <person name="Theobald S."/>
            <person name="Frisvad J.C."/>
            <person name="Larsen T.O."/>
            <person name="Kjaerboelling I."/>
            <person name="Rothschild-Mancinelli K."/>
            <person name="Lyhne E.K."/>
            <person name="Kogle M.E."/>
            <person name="Barry K."/>
            <person name="Clum A."/>
            <person name="Na H."/>
            <person name="Ledsgaard L."/>
            <person name="Lin J."/>
            <person name="Lipzen A."/>
            <person name="Kuo A."/>
            <person name="Riley R."/>
            <person name="Mondo S."/>
            <person name="LaButti K."/>
            <person name="Haridas S."/>
            <person name="Pangalinan J."/>
            <person name="Salamov A.A."/>
            <person name="Simmons B.A."/>
            <person name="Magnuson J.K."/>
            <person name="Chen J."/>
            <person name="Drula E."/>
            <person name="Henrissat B."/>
            <person name="Wiebenga A."/>
            <person name="Lubbers R.J."/>
            <person name="Gomes A.C."/>
            <person name="Macurrencykelacurrency M.R."/>
            <person name="Stajich J."/>
            <person name="Grigoriev I.V."/>
            <person name="Mortensen U.H."/>
            <person name="De vries R.P."/>
            <person name="Baker S.E."/>
            <person name="Andersen M.R."/>
        </authorList>
    </citation>
    <scope>NUCLEOTIDE SEQUENCE [LARGE SCALE GENOMIC DNA]</scope>
    <source>
        <strain evidence="3 4">CBS 756.74</strain>
    </source>
</reference>
<dbReference type="RefSeq" id="XP_070903907.1">
    <property type="nucleotide sequence ID" value="XM_071036538.1"/>
</dbReference>
<comment type="caution">
    <text evidence="3">The sequence shown here is derived from an EMBL/GenBank/DDBJ whole genome shotgun (WGS) entry which is preliminary data.</text>
</comment>
<dbReference type="InterPro" id="IPR031353">
    <property type="entry name" value="NACHT_sigma"/>
</dbReference>
<evidence type="ECO:0000259" key="2">
    <source>
        <dbReference type="Pfam" id="PF17106"/>
    </source>
</evidence>
<dbReference type="PANTHER" id="PTHR46082">
    <property type="entry name" value="ATP/GTP-BINDING PROTEIN-RELATED"/>
    <property type="match status" value="1"/>
</dbReference>
<evidence type="ECO:0000313" key="3">
    <source>
        <dbReference type="EMBL" id="KAL2858943.1"/>
    </source>
</evidence>
<accession>A0ABR4L640</accession>
<dbReference type="Pfam" id="PF01048">
    <property type="entry name" value="PNP_UDP_1"/>
    <property type="match status" value="1"/>
</dbReference>
<evidence type="ECO:0000313" key="4">
    <source>
        <dbReference type="Proteomes" id="UP001610444"/>
    </source>
</evidence>
<gene>
    <name evidence="3" type="ORF">BJX68DRAFT_144211</name>
</gene>
<proteinExistence type="predicted"/>
<dbReference type="InterPro" id="IPR053137">
    <property type="entry name" value="NLR-like"/>
</dbReference>
<dbReference type="GeneID" id="98151702"/>
<feature type="domain" description="NACHT-NTPase sigma" evidence="2">
    <location>
        <begin position="338"/>
        <end position="376"/>
    </location>
</feature>
<dbReference type="Proteomes" id="UP001610444">
    <property type="component" value="Unassembled WGS sequence"/>
</dbReference>
<evidence type="ECO:0000259" key="1">
    <source>
        <dbReference type="Pfam" id="PF01048"/>
    </source>
</evidence>
<dbReference type="EMBL" id="JBFXLR010000004">
    <property type="protein sequence ID" value="KAL2858943.1"/>
    <property type="molecule type" value="Genomic_DNA"/>
</dbReference>
<keyword evidence="4" id="KW-1185">Reference proteome</keyword>
<dbReference type="PANTHER" id="PTHR46082:SF11">
    <property type="entry name" value="AAA+ ATPASE DOMAIN-CONTAINING PROTEIN-RELATED"/>
    <property type="match status" value="1"/>
</dbReference>
<dbReference type="SUPFAM" id="SSF53167">
    <property type="entry name" value="Purine and uridine phosphorylases"/>
    <property type="match status" value="1"/>
</dbReference>
<protein>
    <submittedName>
        <fullName evidence="3">Nucleoside phosphorylase domain-containing protein</fullName>
    </submittedName>
</protein>
<sequence>MSSKKLHYNDYTVGWICALPLELAAGKTMLEETHAPLPPQPSDHNSYTLGKISGHNIVLACLPSGVYGTISAAAVVSQMTSTFPSIDFGLMVGIGGGVPSRDGDSTPDIRLGDVVVSMPSGTSGGVIQYDYGKVLSHGLFQRTGSLNRPPQVLLSAVSQMRSDHMMKGSEFQNTITGILDSFQYMREHFSRPGRDWLFSPAYEHSSYSRDCSQCDPSQLVVRPPRQCTEPQIHYGLIASGNGVIKDAQTRDRIAQQFGGILCFEMEAAGLMDQLPCLVIRGVSDYCDSHKEKDWQGYAALCAAAYAKVLLSLVAARIPSETARARSSDGIDYRAGNMSFNNFGPGAQFNAMGGIQNNNLGGGNQFFGSSFTGPVSFR</sequence>
<dbReference type="InterPro" id="IPR035994">
    <property type="entry name" value="Nucleoside_phosphorylase_sf"/>
</dbReference>
<name>A0ABR4L640_9EURO</name>
<organism evidence="3 4">
    <name type="scientific">Aspergillus pseudodeflectus</name>
    <dbReference type="NCBI Taxonomy" id="176178"/>
    <lineage>
        <taxon>Eukaryota</taxon>
        <taxon>Fungi</taxon>
        <taxon>Dikarya</taxon>
        <taxon>Ascomycota</taxon>
        <taxon>Pezizomycotina</taxon>
        <taxon>Eurotiomycetes</taxon>
        <taxon>Eurotiomycetidae</taxon>
        <taxon>Eurotiales</taxon>
        <taxon>Aspergillaceae</taxon>
        <taxon>Aspergillus</taxon>
        <taxon>Aspergillus subgen. Nidulantes</taxon>
    </lineage>
</organism>